<dbReference type="Proteomes" id="UP000000771">
    <property type="component" value="Chromosome"/>
</dbReference>
<dbReference type="EMBL" id="CP001631">
    <property type="protein sequence ID" value="ACU54801.1"/>
    <property type="molecule type" value="Genomic_DNA"/>
</dbReference>
<dbReference type="KEGG" id="afo:Afer_1896"/>
<name>C7M1Q4_ACIFD</name>
<dbReference type="OrthoDB" id="5178687at2"/>
<proteinExistence type="predicted"/>
<dbReference type="Pfam" id="PF13646">
    <property type="entry name" value="HEAT_2"/>
    <property type="match status" value="1"/>
</dbReference>
<dbReference type="eggNOG" id="COG1413">
    <property type="taxonomic scope" value="Bacteria"/>
</dbReference>
<evidence type="ECO:0000256" key="1">
    <source>
        <dbReference type="SAM" id="MobiDB-lite"/>
    </source>
</evidence>
<dbReference type="SMART" id="SM00567">
    <property type="entry name" value="EZ_HEAT"/>
    <property type="match status" value="3"/>
</dbReference>
<keyword evidence="2" id="KW-0456">Lyase</keyword>
<dbReference type="InterPro" id="IPR011989">
    <property type="entry name" value="ARM-like"/>
</dbReference>
<keyword evidence="3" id="KW-1185">Reference proteome</keyword>
<dbReference type="AlphaFoldDB" id="C7M1Q4"/>
<gene>
    <name evidence="2" type="ordered locus">Afer_1896</name>
</gene>
<dbReference type="STRING" id="525909.Afer_1896"/>
<dbReference type="HOGENOM" id="CLU_1270028_0_0_11"/>
<reference evidence="2 3" key="1">
    <citation type="journal article" date="2009" name="Stand. Genomic Sci.">
        <title>Complete genome sequence of Acidimicrobium ferrooxidans type strain (ICP).</title>
        <authorList>
            <person name="Clum A."/>
            <person name="Nolan M."/>
            <person name="Lang E."/>
            <person name="Glavina Del Rio T."/>
            <person name="Tice H."/>
            <person name="Copeland A."/>
            <person name="Cheng J.F."/>
            <person name="Lucas S."/>
            <person name="Chen F."/>
            <person name="Bruce D."/>
            <person name="Goodwin L."/>
            <person name="Pitluck S."/>
            <person name="Ivanova N."/>
            <person name="Mavrommatis K."/>
            <person name="Mikhailova N."/>
            <person name="Pati A."/>
            <person name="Chen A."/>
            <person name="Palaniappan K."/>
            <person name="Goker M."/>
            <person name="Spring S."/>
            <person name="Land M."/>
            <person name="Hauser L."/>
            <person name="Chang Y.J."/>
            <person name="Jeffries C.C."/>
            <person name="Chain P."/>
            <person name="Bristow J."/>
            <person name="Eisen J.A."/>
            <person name="Markowitz V."/>
            <person name="Hugenholtz P."/>
            <person name="Kyrpides N.C."/>
            <person name="Klenk H.P."/>
            <person name="Lapidus A."/>
        </authorList>
    </citation>
    <scope>NUCLEOTIDE SEQUENCE [LARGE SCALE GENOMIC DNA]</scope>
    <source>
        <strain evidence="3">DSM 10331 / JCM 15462 / NBRC 103882 / ICP</strain>
    </source>
</reference>
<dbReference type="Gene3D" id="1.25.10.10">
    <property type="entry name" value="Leucine-rich Repeat Variant"/>
    <property type="match status" value="2"/>
</dbReference>
<protein>
    <submittedName>
        <fullName evidence="2">PBS lyase HEAT domain protein repeat-containing protein</fullName>
    </submittedName>
</protein>
<dbReference type="InterPro" id="IPR016024">
    <property type="entry name" value="ARM-type_fold"/>
</dbReference>
<organism evidence="2 3">
    <name type="scientific">Acidimicrobium ferrooxidans (strain DSM 10331 / JCM 15462 / NBRC 103882 / ICP)</name>
    <dbReference type="NCBI Taxonomy" id="525909"/>
    <lineage>
        <taxon>Bacteria</taxon>
        <taxon>Bacillati</taxon>
        <taxon>Actinomycetota</taxon>
        <taxon>Acidimicrobiia</taxon>
        <taxon>Acidimicrobiales</taxon>
        <taxon>Acidimicrobiaceae</taxon>
        <taxon>Acidimicrobium</taxon>
    </lineage>
</organism>
<dbReference type="GO" id="GO:0016829">
    <property type="term" value="F:lyase activity"/>
    <property type="evidence" value="ECO:0007669"/>
    <property type="project" value="UniProtKB-KW"/>
</dbReference>
<evidence type="ECO:0000313" key="3">
    <source>
        <dbReference type="Proteomes" id="UP000000771"/>
    </source>
</evidence>
<feature type="region of interest" description="Disordered" evidence="1">
    <location>
        <begin position="190"/>
        <end position="217"/>
    </location>
</feature>
<accession>C7M1Q4</accession>
<sequence>MSSANPLDVLDAPVSTLRALVAAGGRSARTAAIALARRGDEQDLAWLLAHDDADVRVGALWGAGPSAIGHQRARGLLGDPDPLVVEAACWILGEVGDRDDVAVLVTSARVHEDLRVREAAIAALGSIGAPEGLDVVIDAARNDKPAVRRRAVVALCAFDDPRADRALRAAATDRDRQVRSVAADLLRDRGGLGVVDDEDTSGTPSGADPSPDASDRA</sequence>
<evidence type="ECO:0000313" key="2">
    <source>
        <dbReference type="EMBL" id="ACU54801.1"/>
    </source>
</evidence>
<dbReference type="InterPro" id="IPR004155">
    <property type="entry name" value="PBS_lyase_HEAT"/>
</dbReference>
<dbReference type="RefSeq" id="WP_015799277.1">
    <property type="nucleotide sequence ID" value="NC_013124.1"/>
</dbReference>
<dbReference type="SUPFAM" id="SSF48371">
    <property type="entry name" value="ARM repeat"/>
    <property type="match status" value="1"/>
</dbReference>